<protein>
    <recommendedName>
        <fullName evidence="4">DUF4395 domain-containing protein</fullName>
    </recommendedName>
</protein>
<evidence type="ECO:0000256" key="1">
    <source>
        <dbReference type="SAM" id="Phobius"/>
    </source>
</evidence>
<keyword evidence="1" id="KW-1133">Transmembrane helix</keyword>
<organism evidence="2 3">
    <name type="scientific">Halogeometricum luteum</name>
    <dbReference type="NCBI Taxonomy" id="2950537"/>
    <lineage>
        <taxon>Archaea</taxon>
        <taxon>Methanobacteriati</taxon>
        <taxon>Methanobacteriota</taxon>
        <taxon>Stenosarchaea group</taxon>
        <taxon>Halobacteria</taxon>
        <taxon>Halobacteriales</taxon>
        <taxon>Haloferacaceae</taxon>
        <taxon>Halogeometricum</taxon>
    </lineage>
</organism>
<reference evidence="2 3" key="1">
    <citation type="submission" date="2022-06" db="EMBL/GenBank/DDBJ databases">
        <title>Halogeometricum sp. a new haloarchaeum isolate from saline soil.</title>
        <authorList>
            <person name="Strakova D."/>
            <person name="Galisteo C."/>
            <person name="Sanchez-Porro C."/>
            <person name="Ventosa A."/>
        </authorList>
    </citation>
    <scope>NUCLEOTIDE SEQUENCE [LARGE SCALE GENOMIC DNA]</scope>
    <source>
        <strain evidence="3">S3BR25-2</strain>
    </source>
</reference>
<evidence type="ECO:0000313" key="2">
    <source>
        <dbReference type="EMBL" id="MDS0293874.1"/>
    </source>
</evidence>
<feature type="transmembrane region" description="Helical" evidence="1">
    <location>
        <begin position="92"/>
        <end position="109"/>
    </location>
</feature>
<evidence type="ECO:0000313" key="3">
    <source>
        <dbReference type="Proteomes" id="UP001254813"/>
    </source>
</evidence>
<keyword evidence="1" id="KW-0812">Transmembrane</keyword>
<feature type="transmembrane region" description="Helical" evidence="1">
    <location>
        <begin position="28"/>
        <end position="45"/>
    </location>
</feature>
<gene>
    <name evidence="2" type="ORF">NDI79_06780</name>
</gene>
<proteinExistence type="predicted"/>
<comment type="caution">
    <text evidence="2">The sequence shown here is derived from an EMBL/GenBank/DDBJ whole genome shotgun (WGS) entry which is preliminary data.</text>
</comment>
<sequence>MTETDAPRTTDDDDSAARIDPRFVEGRGRLVLFGGACWLALGAAVDIGPVVWGGVLIVAGAFGLDTAGKLARYRALPIPSADRFTLGATRTLLALAAVAVLAGYAYGRYGGGARIFRSLAAVGVGCGLLHVAARSLCLPNGSAVDGDASPE</sequence>
<keyword evidence="1" id="KW-0472">Membrane</keyword>
<accession>A0ABU2G0U9</accession>
<dbReference type="RefSeq" id="WP_310927730.1">
    <property type="nucleotide sequence ID" value="NZ_JAMQOQ010000002.1"/>
</dbReference>
<dbReference type="EMBL" id="JAMQOQ010000002">
    <property type="protein sequence ID" value="MDS0293874.1"/>
    <property type="molecule type" value="Genomic_DNA"/>
</dbReference>
<name>A0ABU2G0U9_9EURY</name>
<evidence type="ECO:0008006" key="4">
    <source>
        <dbReference type="Google" id="ProtNLM"/>
    </source>
</evidence>
<dbReference type="Proteomes" id="UP001254813">
    <property type="component" value="Unassembled WGS sequence"/>
</dbReference>
<keyword evidence="3" id="KW-1185">Reference proteome</keyword>